<dbReference type="Pfam" id="PF00589">
    <property type="entry name" value="Phage_integrase"/>
    <property type="match status" value="1"/>
</dbReference>
<feature type="domain" description="Tyr recombinase" evidence="3">
    <location>
        <begin position="217"/>
        <end position="405"/>
    </location>
</feature>
<evidence type="ECO:0000256" key="1">
    <source>
        <dbReference type="ARBA" id="ARBA00023125"/>
    </source>
</evidence>
<accession>A0ABR7KEB7</accession>
<reference evidence="4 5" key="1">
    <citation type="submission" date="2020-08" db="EMBL/GenBank/DDBJ databases">
        <authorList>
            <person name="Liu C."/>
            <person name="Sun Q."/>
        </authorList>
    </citation>
    <scope>NUCLEOTIDE SEQUENCE [LARGE SCALE GENOMIC DNA]</scope>
    <source>
        <strain evidence="4 5">NSJ-22</strain>
    </source>
</reference>
<keyword evidence="2" id="KW-0233">DNA recombination</keyword>
<evidence type="ECO:0000259" key="3">
    <source>
        <dbReference type="PROSITE" id="PS51898"/>
    </source>
</evidence>
<keyword evidence="5" id="KW-1185">Reference proteome</keyword>
<dbReference type="PANTHER" id="PTHR30349:SF89">
    <property type="entry name" value="INTEGRASE_RECOMBINASE"/>
    <property type="match status" value="1"/>
</dbReference>
<keyword evidence="1" id="KW-0238">DNA-binding</keyword>
<dbReference type="Gene3D" id="1.10.150.130">
    <property type="match status" value="1"/>
</dbReference>
<proteinExistence type="predicted"/>
<dbReference type="PANTHER" id="PTHR30349">
    <property type="entry name" value="PHAGE INTEGRASE-RELATED"/>
    <property type="match status" value="1"/>
</dbReference>
<dbReference type="Proteomes" id="UP000603474">
    <property type="component" value="Unassembled WGS sequence"/>
</dbReference>
<dbReference type="Gene3D" id="1.10.443.10">
    <property type="entry name" value="Intergrase catalytic core"/>
    <property type="match status" value="1"/>
</dbReference>
<dbReference type="EMBL" id="JACRWG010000104">
    <property type="protein sequence ID" value="MBC6011058.1"/>
    <property type="molecule type" value="Genomic_DNA"/>
</dbReference>
<name>A0ABR7KEB7_9FIRM</name>
<sequence length="417" mass="48539">MIMRLELICSGLTKLLVDNNYSPTTINFYKREWKKLNDFLLSEYGDDVFSIDKGLIFLEKIHGIVSSFEESKLKDQQLQLIRSIQILQDYKLHGVLTRRYHASKNPIRLEGDYLNIHIRFNDYLDHTELSKSTKKHYIRISLIFLDYLNQKGITDVSYIDLSICNDYIRTFTGMSFKTIEQHICGLRYFLRYLNEENVLESDVASLIHMPAISKSTKIPSVWTEDEIKKLLQAIDRSSPIGKRDYAMIVLACILGLRISDIKNLKFDNFNWEEKKLSIIQHKTKKPLTLPIPDAVGWAVIDYIKNGRPKYYESKFIFLKHMPPFGSLSDENHLSDRIHFYMKKAKIPLNKNCHRGFHSLRHTSASMLLDAGVELPVITSILGHSSTDITSIYLKTDLDKLKECVLDLTFDDEYIDIR</sequence>
<dbReference type="InterPro" id="IPR010998">
    <property type="entry name" value="Integrase_recombinase_N"/>
</dbReference>
<organism evidence="4 5">
    <name type="scientific">Catenibacterium faecis</name>
    <dbReference type="NCBI Taxonomy" id="2764323"/>
    <lineage>
        <taxon>Bacteria</taxon>
        <taxon>Bacillati</taxon>
        <taxon>Bacillota</taxon>
        <taxon>Erysipelotrichia</taxon>
        <taxon>Erysipelotrichales</taxon>
        <taxon>Coprobacillaceae</taxon>
        <taxon>Catenibacterium</taxon>
    </lineage>
</organism>
<dbReference type="SUPFAM" id="SSF56349">
    <property type="entry name" value="DNA breaking-rejoining enzymes"/>
    <property type="match status" value="1"/>
</dbReference>
<evidence type="ECO:0000313" key="5">
    <source>
        <dbReference type="Proteomes" id="UP000603474"/>
    </source>
</evidence>
<comment type="caution">
    <text evidence="4">The sequence shown here is derived from an EMBL/GenBank/DDBJ whole genome shotgun (WGS) entry which is preliminary data.</text>
</comment>
<protein>
    <submittedName>
        <fullName evidence="4">Tyrosine-type recombinase/integrase</fullName>
    </submittedName>
</protein>
<dbReference type="InterPro" id="IPR013762">
    <property type="entry name" value="Integrase-like_cat_sf"/>
</dbReference>
<dbReference type="CDD" id="cd01188">
    <property type="entry name" value="INT_RitA_C_like"/>
    <property type="match status" value="1"/>
</dbReference>
<evidence type="ECO:0000313" key="4">
    <source>
        <dbReference type="EMBL" id="MBC6011058.1"/>
    </source>
</evidence>
<dbReference type="InterPro" id="IPR011010">
    <property type="entry name" value="DNA_brk_join_enz"/>
</dbReference>
<gene>
    <name evidence="4" type="ORF">H8909_12715</name>
</gene>
<dbReference type="InterPro" id="IPR050090">
    <property type="entry name" value="Tyrosine_recombinase_XerCD"/>
</dbReference>
<dbReference type="InterPro" id="IPR002104">
    <property type="entry name" value="Integrase_catalytic"/>
</dbReference>
<dbReference type="PROSITE" id="PS51898">
    <property type="entry name" value="TYR_RECOMBINASE"/>
    <property type="match status" value="1"/>
</dbReference>
<evidence type="ECO:0000256" key="2">
    <source>
        <dbReference type="ARBA" id="ARBA00023172"/>
    </source>
</evidence>